<dbReference type="PANTHER" id="PTHR33393:SF11">
    <property type="entry name" value="POLYGLUTAMINE SYNTHESIS ACCESSORY PROTEIN RV0574C-RELATED"/>
    <property type="match status" value="1"/>
</dbReference>
<accession>A0ABT3DN37</accession>
<evidence type="ECO:0000313" key="4">
    <source>
        <dbReference type="EMBL" id="MCV9888480.1"/>
    </source>
</evidence>
<feature type="domain" description="Capsule synthesis protein CapA" evidence="3">
    <location>
        <begin position="85"/>
        <end position="312"/>
    </location>
</feature>
<feature type="transmembrane region" description="Helical" evidence="2">
    <location>
        <begin position="25"/>
        <end position="46"/>
    </location>
</feature>
<comment type="similarity">
    <text evidence="1">Belongs to the CapA family.</text>
</comment>
<dbReference type="CDD" id="cd07381">
    <property type="entry name" value="MPP_CapA"/>
    <property type="match status" value="1"/>
</dbReference>
<evidence type="ECO:0000256" key="2">
    <source>
        <dbReference type="SAM" id="Phobius"/>
    </source>
</evidence>
<reference evidence="4 5" key="1">
    <citation type="submission" date="2022-10" db="EMBL/GenBank/DDBJ databases">
        <title>Draft genome assembly of moderately radiation resistant bacterium Metabacillus halosaccharovorans.</title>
        <authorList>
            <person name="Pal S."/>
            <person name="Gopinathan A."/>
        </authorList>
    </citation>
    <scope>NUCLEOTIDE SEQUENCE [LARGE SCALE GENOMIC DNA]</scope>
    <source>
        <strain evidence="4 5">VITHBRA001</strain>
    </source>
</reference>
<dbReference type="InterPro" id="IPR029052">
    <property type="entry name" value="Metallo-depent_PP-like"/>
</dbReference>
<comment type="caution">
    <text evidence="4">The sequence shown here is derived from an EMBL/GenBank/DDBJ whole genome shotgun (WGS) entry which is preliminary data.</text>
</comment>
<dbReference type="SMART" id="SM00854">
    <property type="entry name" value="PGA_cap"/>
    <property type="match status" value="1"/>
</dbReference>
<dbReference type="RefSeq" id="WP_264144563.1">
    <property type="nucleotide sequence ID" value="NZ_JAOYEY010000050.1"/>
</dbReference>
<protein>
    <submittedName>
        <fullName evidence="4">CapA family protein</fullName>
    </submittedName>
</protein>
<keyword evidence="5" id="KW-1185">Reference proteome</keyword>
<proteinExistence type="inferred from homology"/>
<dbReference type="Pfam" id="PF09587">
    <property type="entry name" value="PGA_cap"/>
    <property type="match status" value="1"/>
</dbReference>
<dbReference type="InterPro" id="IPR052169">
    <property type="entry name" value="CW_Biosynth-Accessory"/>
</dbReference>
<evidence type="ECO:0000256" key="1">
    <source>
        <dbReference type="ARBA" id="ARBA00005662"/>
    </source>
</evidence>
<keyword evidence="2" id="KW-0812">Transmembrane</keyword>
<sequence>MKESHTLLSRTKSKDRRKRRRLKKAYRRMLTIICFGIIFLTVYNYINSDKQGEPVTINETEEAKIIDQEKEPVKEQINQPTTTITISAAGDFTLGRDETYDYQGSFVDVATQKGLSYFLEGLDSLFLNDDFTTVNLETTLTNSSEKANKTFRFKGDPEYAEILKMGGIEAVNLANNHIFDYLQQGYDDTKTALENKKIGYFGYEDSYITEVKGVKIGALGFEGWQDTQEIRTQIKESIYELRGQGAQIILIHFHWGDEKQYVPNDTQISLAKFSIDSGADLILGHHPHVVQGIEEYKGKFIVYSLGNFMFGGNKNPSDKDTFVFQQKFYIQNGKLNEKKEINVIPFSISSVSTHNDYQPTLLTGIEHERVKEKIILYSDQISNSEWLVYEKDLVTSE</sequence>
<evidence type="ECO:0000259" key="3">
    <source>
        <dbReference type="SMART" id="SM00854"/>
    </source>
</evidence>
<dbReference type="SUPFAM" id="SSF56300">
    <property type="entry name" value="Metallo-dependent phosphatases"/>
    <property type="match status" value="1"/>
</dbReference>
<dbReference type="Proteomes" id="UP001526147">
    <property type="component" value="Unassembled WGS sequence"/>
</dbReference>
<organism evidence="4 5">
    <name type="scientific">Metabacillus halosaccharovorans</name>
    <dbReference type="NCBI Taxonomy" id="930124"/>
    <lineage>
        <taxon>Bacteria</taxon>
        <taxon>Bacillati</taxon>
        <taxon>Bacillota</taxon>
        <taxon>Bacilli</taxon>
        <taxon>Bacillales</taxon>
        <taxon>Bacillaceae</taxon>
        <taxon>Metabacillus</taxon>
    </lineage>
</organism>
<gene>
    <name evidence="4" type="ORF">OIH86_22775</name>
</gene>
<dbReference type="EMBL" id="JAOYEY010000050">
    <property type="protein sequence ID" value="MCV9888480.1"/>
    <property type="molecule type" value="Genomic_DNA"/>
</dbReference>
<evidence type="ECO:0000313" key="5">
    <source>
        <dbReference type="Proteomes" id="UP001526147"/>
    </source>
</evidence>
<dbReference type="InterPro" id="IPR019079">
    <property type="entry name" value="Capsule_synth_CapA"/>
</dbReference>
<keyword evidence="2" id="KW-0472">Membrane</keyword>
<dbReference type="Gene3D" id="3.60.21.10">
    <property type="match status" value="1"/>
</dbReference>
<keyword evidence="2" id="KW-1133">Transmembrane helix</keyword>
<dbReference type="PANTHER" id="PTHR33393">
    <property type="entry name" value="POLYGLUTAMINE SYNTHESIS ACCESSORY PROTEIN RV0574C-RELATED"/>
    <property type="match status" value="1"/>
</dbReference>
<name>A0ABT3DN37_9BACI</name>